<dbReference type="eggNOG" id="ENOG502R91V">
    <property type="taxonomic scope" value="Eukaryota"/>
</dbReference>
<reference evidence="3" key="1">
    <citation type="journal article" date="2014" name="Genome Announc.">
        <title>Genome sequence of the pathogenic fungus Sporothrix schenckii (ATCC 58251).</title>
        <authorList>
            <person name="Cuomo C.A."/>
            <person name="Rodriguez-Del Valle N."/>
            <person name="Perez-Sanchez L."/>
            <person name="Abouelleil A."/>
            <person name="Goldberg J."/>
            <person name="Young S."/>
            <person name="Zeng Q."/>
            <person name="Birren B.W."/>
        </authorList>
    </citation>
    <scope>NUCLEOTIDE SEQUENCE [LARGE SCALE GENOMIC DNA]</scope>
    <source>
        <strain evidence="3">ATCC 58251 / de Perez 2211183</strain>
    </source>
</reference>
<dbReference type="EMBL" id="KI440842">
    <property type="protein sequence ID" value="ERT02092.1"/>
    <property type="molecule type" value="Genomic_DNA"/>
</dbReference>
<gene>
    <name evidence="2" type="ORF">HMPREF1624_00389</name>
</gene>
<dbReference type="Proteomes" id="UP000018087">
    <property type="component" value="Unassembled WGS sequence"/>
</dbReference>
<feature type="compositionally biased region" description="Basic and acidic residues" evidence="1">
    <location>
        <begin position="307"/>
        <end position="323"/>
    </location>
</feature>
<feature type="region of interest" description="Disordered" evidence="1">
    <location>
        <begin position="541"/>
        <end position="565"/>
    </location>
</feature>
<feature type="region of interest" description="Disordered" evidence="1">
    <location>
        <begin position="1"/>
        <end position="101"/>
    </location>
</feature>
<dbReference type="AlphaFoldDB" id="U7Q4I9"/>
<sequence length="920" mass="103027">MAGRFRGDDQYPPRPGNYHTNSSNSIDGRYQRSYDRNHERAQSEHPPRNEQGRVPRTLNSAYTRRRHNSLNAFVEDERDALAREHNPASAGLLSAGDDEPIQRGDVDQIPILMEVANPERRFVLIPKAPTVEPEAKAAEGNGRGHGSVASSVSSASRNSKTSHDSTGSPSTITATASTITSTESTITPTGSPSTPTGPSSSSYGGIRTPPASSRQPDKVSEYEANTCRKFTVPRIDSESASSGSTATEPSKIRSDKDGVTATASQHRPSLSTAAGLTAAAAAAAAVAAATTATSSKAKPEIKRRKSRLDLPRIDTDMQHDNRAHSTNSGRPRSPTPSEYKTRDRHNDSRDSREGLGDRNGHRDNDFLSPTFIKHTTNGRDRAYFEQASHGHNSNGESDMRRDSIPIKRRDSMIRPGDGFSDERSKRSSANTPLRRQNSERRRPPPPLHKDDESVVSKASSNPNPRRTSTIDDPGINDRYRSANSTPLATPKQSGGQFPFMAGSPPKELFEATRPPAFFINIPSTAADDEIAVDVQIVTGGGPREWYPERPPAATRQGAERPPADRAEKPLVPLYKRYAEDVYSGRVAGLPECPRIQFSTKYRDWRTLTPYKDFLICPTCYDAGFARTQWRNEFVPVTGIDPKLKTNCIYGAMPWYQVAFFFVRAFQMPTLSLLRTMFNRDEELRLPCPGPRRIAGRWFTIQDPLDGRPVSKFTTCEQCATAITVLFPRLKGLLQDNNPTPHDTTNVCSLYYEPERKRLWKFIDVLESTNNASMVNNAPVDVNEFINKILDITHYEECKRDIPVRQRKWYWMRTMPDFVVCQECFDEVVYPVVTTYRGVAGDFYKEPKELDIAACHLYSQRMRDIFKRACQNNDKEYLAKKLEERADVAADITARIQRLPKASSADDVEQMKLMAEWKKWE</sequence>
<feature type="compositionally biased region" description="Basic and acidic residues" evidence="1">
    <location>
        <begin position="339"/>
        <end position="365"/>
    </location>
</feature>
<evidence type="ECO:0000256" key="1">
    <source>
        <dbReference type="SAM" id="MobiDB-lite"/>
    </source>
</evidence>
<feature type="compositionally biased region" description="Low complexity" evidence="1">
    <location>
        <begin position="165"/>
        <end position="202"/>
    </location>
</feature>
<evidence type="ECO:0008006" key="4">
    <source>
        <dbReference type="Google" id="ProtNLM"/>
    </source>
</evidence>
<feature type="compositionally biased region" description="Polar residues" evidence="1">
    <location>
        <begin position="481"/>
        <end position="495"/>
    </location>
</feature>
<evidence type="ECO:0000313" key="3">
    <source>
        <dbReference type="Proteomes" id="UP000018087"/>
    </source>
</evidence>
<dbReference type="HOGENOM" id="CLU_010037_0_0_1"/>
<evidence type="ECO:0000313" key="2">
    <source>
        <dbReference type="EMBL" id="ERT02092.1"/>
    </source>
</evidence>
<name>U7Q4I9_SPOS1</name>
<dbReference type="OrthoDB" id="5296at2759"/>
<feature type="region of interest" description="Disordered" evidence="1">
    <location>
        <begin position="127"/>
        <end position="268"/>
    </location>
</feature>
<feature type="compositionally biased region" description="Basic and acidic residues" evidence="1">
    <location>
        <begin position="29"/>
        <end position="53"/>
    </location>
</feature>
<feature type="compositionally biased region" description="Low complexity" evidence="1">
    <location>
        <begin position="147"/>
        <end position="156"/>
    </location>
</feature>
<keyword evidence="3" id="KW-1185">Reference proteome</keyword>
<feature type="compositionally biased region" description="Basic and acidic residues" evidence="1">
    <location>
        <begin position="397"/>
        <end position="412"/>
    </location>
</feature>
<protein>
    <recommendedName>
        <fullName evidence="4">Ser/arg-related nuclear matrix protein</fullName>
    </recommendedName>
</protein>
<dbReference type="STRING" id="1391915.U7Q4I9"/>
<feature type="compositionally biased region" description="Low complexity" evidence="1">
    <location>
        <begin position="238"/>
        <end position="249"/>
    </location>
</feature>
<feature type="compositionally biased region" description="Basic and acidic residues" evidence="1">
    <location>
        <begin position="1"/>
        <end position="11"/>
    </location>
</feature>
<feature type="compositionally biased region" description="Polar residues" evidence="1">
    <location>
        <begin position="456"/>
        <end position="467"/>
    </location>
</feature>
<feature type="compositionally biased region" description="Basic and acidic residues" evidence="1">
    <location>
        <begin position="436"/>
        <end position="454"/>
    </location>
</feature>
<organism evidence="2 3">
    <name type="scientific">Sporothrix schenckii (strain ATCC 58251 / de Perez 2211183)</name>
    <name type="common">Rose-picker's disease fungus</name>
    <dbReference type="NCBI Taxonomy" id="1391915"/>
    <lineage>
        <taxon>Eukaryota</taxon>
        <taxon>Fungi</taxon>
        <taxon>Dikarya</taxon>
        <taxon>Ascomycota</taxon>
        <taxon>Pezizomycotina</taxon>
        <taxon>Sordariomycetes</taxon>
        <taxon>Sordariomycetidae</taxon>
        <taxon>Ophiostomatales</taxon>
        <taxon>Ophiostomataceae</taxon>
        <taxon>Sporothrix</taxon>
    </lineage>
</organism>
<accession>U7Q4I9</accession>
<proteinExistence type="predicted"/>
<feature type="region of interest" description="Disordered" evidence="1">
    <location>
        <begin position="285"/>
        <end position="496"/>
    </location>
</feature>
<feature type="compositionally biased region" description="Polar residues" evidence="1">
    <location>
        <begin position="324"/>
        <end position="338"/>
    </location>
</feature>